<accession>A0A1I2FTR4</accession>
<evidence type="ECO:0000313" key="3">
    <source>
        <dbReference type="Proteomes" id="UP000199400"/>
    </source>
</evidence>
<dbReference type="EMBL" id="FOMX01000028">
    <property type="protein sequence ID" value="SFF08822.1"/>
    <property type="molecule type" value="Genomic_DNA"/>
</dbReference>
<gene>
    <name evidence="2" type="ORF">SAMN02745121_06853</name>
</gene>
<reference evidence="3" key="1">
    <citation type="submission" date="2016-10" db="EMBL/GenBank/DDBJ databases">
        <authorList>
            <person name="Varghese N."/>
            <person name="Submissions S."/>
        </authorList>
    </citation>
    <scope>NUCLEOTIDE SEQUENCE [LARGE SCALE GENOMIC DNA]</scope>
    <source>
        <strain evidence="3">ATCC 25963</strain>
    </source>
</reference>
<organism evidence="2 3">
    <name type="scientific">Nannocystis exedens</name>
    <dbReference type="NCBI Taxonomy" id="54"/>
    <lineage>
        <taxon>Bacteria</taxon>
        <taxon>Pseudomonadati</taxon>
        <taxon>Myxococcota</taxon>
        <taxon>Polyangia</taxon>
        <taxon>Nannocystales</taxon>
        <taxon>Nannocystaceae</taxon>
        <taxon>Nannocystis</taxon>
    </lineage>
</organism>
<feature type="region of interest" description="Disordered" evidence="1">
    <location>
        <begin position="17"/>
        <end position="45"/>
    </location>
</feature>
<keyword evidence="3" id="KW-1185">Reference proteome</keyword>
<feature type="compositionally biased region" description="Low complexity" evidence="1">
    <location>
        <begin position="19"/>
        <end position="31"/>
    </location>
</feature>
<dbReference type="Proteomes" id="UP000199400">
    <property type="component" value="Unassembled WGS sequence"/>
</dbReference>
<evidence type="ECO:0000256" key="1">
    <source>
        <dbReference type="SAM" id="MobiDB-lite"/>
    </source>
</evidence>
<protein>
    <submittedName>
        <fullName evidence="2">Uncharacterized protein</fullName>
    </submittedName>
</protein>
<dbReference type="RefSeq" id="WP_211302520.1">
    <property type="nucleotide sequence ID" value="NZ_NETK01000001.1"/>
</dbReference>
<proteinExistence type="predicted"/>
<name>A0A1I2FTR4_9BACT</name>
<evidence type="ECO:0000313" key="2">
    <source>
        <dbReference type="EMBL" id="SFF08822.1"/>
    </source>
</evidence>
<sequence>MFGRLFRWLRNSPAPVAPPDAAAAGPDVTPGRETGEGGPYRRPAAESVAATVTSPSPKDWWMVPLMPAGVLEQIDVYALQYITSMVYITTNDIVLVHAGMPHVLEHRRCAPAEPEWANFTTHRLRDSVDSATSLEQHARLVTVPAYRAPHLPLSLQEGEILTRPFEPAEPPASRRVDLAPALLPELARVLRAGDPAALSAVLALLDLLARFDGHRRGEVHLSAAQHDRGDLRVGLGAPGVELLGDRADEPTRARVAAALTPGITADGTRVQALIDKREALSSSSGHLARLCLASLEVSPGGFVYEDELLWTEYDPGIEYS</sequence>
<dbReference type="AlphaFoldDB" id="A0A1I2FTR4"/>